<dbReference type="Proteomes" id="UP000294003">
    <property type="component" value="Unassembled WGS sequence"/>
</dbReference>
<name>A0ABY0HN40_9PEZI</name>
<organism evidence="3 4">
    <name type="scientific">Monosporascus cannonballus</name>
    <dbReference type="NCBI Taxonomy" id="155416"/>
    <lineage>
        <taxon>Eukaryota</taxon>
        <taxon>Fungi</taxon>
        <taxon>Dikarya</taxon>
        <taxon>Ascomycota</taxon>
        <taxon>Pezizomycotina</taxon>
        <taxon>Sordariomycetes</taxon>
        <taxon>Xylariomycetidae</taxon>
        <taxon>Xylariales</taxon>
        <taxon>Xylariales incertae sedis</taxon>
        <taxon>Monosporascus</taxon>
    </lineage>
</organism>
<dbReference type="PANTHER" id="PTHR43591:SF105">
    <property type="entry name" value="METHYLTRANSFERASE DOMAIN-CONTAINING PROTEIN-RELATED"/>
    <property type="match status" value="1"/>
</dbReference>
<reference evidence="3 4" key="1">
    <citation type="submission" date="2018-06" db="EMBL/GenBank/DDBJ databases">
        <title>Complete Genomes of Monosporascus.</title>
        <authorList>
            <person name="Robinson A.J."/>
            <person name="Natvig D.O."/>
        </authorList>
    </citation>
    <scope>NUCLEOTIDE SEQUENCE [LARGE SCALE GENOMIC DNA]</scope>
    <source>
        <strain evidence="3 4">CBS 609.92</strain>
    </source>
</reference>
<proteinExistence type="inferred from homology"/>
<evidence type="ECO:0000256" key="2">
    <source>
        <dbReference type="SAM" id="MobiDB-lite"/>
    </source>
</evidence>
<sequence>MISRRATAIPLAPEGRISEPAFCPVEYRQINGRSSSDTAARMCPTHQEEKQGELPAAAGHSMKTESDIVSADQESLTSQFALAYGHSYRSAGNVFLPFDESEQRRLDSLHRLLRLCLDGELTATRIPPDAKVIVDIGTGTGRWAVEMAARYPGATIIGIDIAPIQAKLVPKNVRFEIADVEKPWKISPESVDFIQVRALAGMIRDWPALIAQAFEKLKPGGWLEITDVRGRVLNFEGKFGEDEITPRLSRLFQQLASSVGTIFDPAPQTPGWLHDEGFEKVAQQTEILPLGRWPRDKKLRARERLTTAMVLPWFSTYARRIRHECLRFSAPVLARSFERPRNADLEQENHAPQLSAINEAGRAETDAELAQVVRDIADPNVKTYVQAQVKT</sequence>
<dbReference type="EMBL" id="QJNS01000008">
    <property type="protein sequence ID" value="RYO94665.1"/>
    <property type="molecule type" value="Genomic_DNA"/>
</dbReference>
<protein>
    <recommendedName>
        <fullName evidence="5">Methyltransferase domain-containing protein</fullName>
    </recommendedName>
</protein>
<keyword evidence="4" id="KW-1185">Reference proteome</keyword>
<gene>
    <name evidence="3" type="ORF">DL762_000431</name>
</gene>
<dbReference type="PANTHER" id="PTHR43591">
    <property type="entry name" value="METHYLTRANSFERASE"/>
    <property type="match status" value="1"/>
</dbReference>
<dbReference type="SUPFAM" id="SSF53335">
    <property type="entry name" value="S-adenosyl-L-methionine-dependent methyltransferases"/>
    <property type="match status" value="1"/>
</dbReference>
<dbReference type="Gene3D" id="3.40.50.150">
    <property type="entry name" value="Vaccinia Virus protein VP39"/>
    <property type="match status" value="1"/>
</dbReference>
<comment type="similarity">
    <text evidence="1">Belongs to the methyltransferase superfamily. LaeA methyltransferase family.</text>
</comment>
<feature type="region of interest" description="Disordered" evidence="2">
    <location>
        <begin position="34"/>
        <end position="59"/>
    </location>
</feature>
<evidence type="ECO:0000256" key="1">
    <source>
        <dbReference type="ARBA" id="ARBA00038158"/>
    </source>
</evidence>
<dbReference type="InterPro" id="IPR029063">
    <property type="entry name" value="SAM-dependent_MTases_sf"/>
</dbReference>
<dbReference type="Pfam" id="PF13489">
    <property type="entry name" value="Methyltransf_23"/>
    <property type="match status" value="1"/>
</dbReference>
<evidence type="ECO:0000313" key="3">
    <source>
        <dbReference type="EMBL" id="RYO94665.1"/>
    </source>
</evidence>
<dbReference type="CDD" id="cd02440">
    <property type="entry name" value="AdoMet_MTases"/>
    <property type="match status" value="1"/>
</dbReference>
<evidence type="ECO:0000313" key="4">
    <source>
        <dbReference type="Proteomes" id="UP000294003"/>
    </source>
</evidence>
<accession>A0ABY0HN40</accession>
<evidence type="ECO:0008006" key="5">
    <source>
        <dbReference type="Google" id="ProtNLM"/>
    </source>
</evidence>
<comment type="caution">
    <text evidence="3">The sequence shown here is derived from an EMBL/GenBank/DDBJ whole genome shotgun (WGS) entry which is preliminary data.</text>
</comment>